<dbReference type="GO" id="GO:0015159">
    <property type="term" value="F:polysaccharide transmembrane transporter activity"/>
    <property type="evidence" value="ECO:0007669"/>
    <property type="project" value="InterPro"/>
</dbReference>
<dbReference type="Gene3D" id="3.10.560.10">
    <property type="entry name" value="Outer membrane lipoprotein wza domain like"/>
    <property type="match status" value="2"/>
</dbReference>
<evidence type="ECO:0000313" key="21">
    <source>
        <dbReference type="Proteomes" id="UP000277294"/>
    </source>
</evidence>
<keyword evidence="6" id="KW-0812">Transmembrane</keyword>
<keyword evidence="10" id="KW-0626">Porin</keyword>
<evidence type="ECO:0000259" key="18">
    <source>
        <dbReference type="Pfam" id="PF10531"/>
    </source>
</evidence>
<evidence type="ECO:0000256" key="11">
    <source>
        <dbReference type="ARBA" id="ARBA00023136"/>
    </source>
</evidence>
<evidence type="ECO:0000256" key="9">
    <source>
        <dbReference type="ARBA" id="ARBA00023065"/>
    </source>
</evidence>
<evidence type="ECO:0000256" key="10">
    <source>
        <dbReference type="ARBA" id="ARBA00023114"/>
    </source>
</evidence>
<feature type="domain" description="SLBB" evidence="19">
    <location>
        <begin position="133"/>
        <end position="214"/>
    </location>
</feature>
<dbReference type="InterPro" id="IPR019554">
    <property type="entry name" value="Soluble_ligand-bd"/>
</dbReference>
<sequence length="295" mass="31523">MRQIGTYMRKLWGLACLCLLSGGMGVAMAAELPHPGRLAPASVIPSEVGGGAIASVGPGDTLYLTVFGQQELSAQVTLDSRGHITVPFLGDMAVGGEAPSGIAKRIADGLREQGYLNNPQVAIEVVRVRSRIASVLGSVAAPGRYPIEGTLTLLELLSQAGGLKENADDVAVVLRKDDNAEGGQRRIEVFVGNKRLPDRTIQDVALQAGDVIYVPQARQFYIYGEVTRAGAYPMESGLNVMRALALAGGLTQRASERRISISRPDPDTGEQRKQRVKLDDPVAPGDVIYVDERFF</sequence>
<evidence type="ECO:0000259" key="19">
    <source>
        <dbReference type="Pfam" id="PF22461"/>
    </source>
</evidence>
<keyword evidence="21" id="KW-1185">Reference proteome</keyword>
<gene>
    <name evidence="20" type="ORF">PIGHUM_04709</name>
</gene>
<evidence type="ECO:0000256" key="2">
    <source>
        <dbReference type="ARBA" id="ARBA00009450"/>
    </source>
</evidence>
<evidence type="ECO:0000256" key="7">
    <source>
        <dbReference type="ARBA" id="ARBA00022729"/>
    </source>
</evidence>
<evidence type="ECO:0000256" key="14">
    <source>
        <dbReference type="ARBA" id="ARBA00023288"/>
    </source>
</evidence>
<comment type="similarity">
    <text evidence="2">Belongs to the BexD/CtrA/VexA family.</text>
</comment>
<evidence type="ECO:0000256" key="13">
    <source>
        <dbReference type="ARBA" id="ARBA00023237"/>
    </source>
</evidence>
<dbReference type="GO" id="GO:0009279">
    <property type="term" value="C:cell outer membrane"/>
    <property type="evidence" value="ECO:0007669"/>
    <property type="project" value="UniProtKB-SubCell"/>
</dbReference>
<feature type="domain" description="Polysaccharide export protein N-terminal" evidence="17">
    <location>
        <begin position="56"/>
        <end position="125"/>
    </location>
</feature>
<comment type="subcellular location">
    <subcellularLocation>
        <location evidence="1">Cell outer membrane</location>
        <topology evidence="1">Multi-pass membrane protein</topology>
    </subcellularLocation>
</comment>
<dbReference type="EMBL" id="UWPJ01000044">
    <property type="protein sequence ID" value="VCU72607.1"/>
    <property type="molecule type" value="Genomic_DNA"/>
</dbReference>
<feature type="domain" description="Soluble ligand binding" evidence="18">
    <location>
        <begin position="220"/>
        <end position="266"/>
    </location>
</feature>
<reference evidence="20 21" key="1">
    <citation type="submission" date="2018-10" db="EMBL/GenBank/DDBJ databases">
        <authorList>
            <person name="Criscuolo A."/>
        </authorList>
    </citation>
    <scope>NUCLEOTIDE SEQUENCE [LARGE SCALE GENOMIC DNA]</scope>
    <source>
        <strain evidence="20">DnA1</strain>
    </source>
</reference>
<keyword evidence="11" id="KW-0472">Membrane</keyword>
<dbReference type="InterPro" id="IPR049712">
    <property type="entry name" value="Poly_export"/>
</dbReference>
<dbReference type="GO" id="GO:0006811">
    <property type="term" value="P:monoatomic ion transport"/>
    <property type="evidence" value="ECO:0007669"/>
    <property type="project" value="UniProtKB-KW"/>
</dbReference>
<dbReference type="InterPro" id="IPR003715">
    <property type="entry name" value="Poly_export_N"/>
</dbReference>
<dbReference type="Pfam" id="PF10531">
    <property type="entry name" value="SLBB"/>
    <property type="match status" value="1"/>
</dbReference>
<keyword evidence="12" id="KW-0564">Palmitate</keyword>
<dbReference type="GO" id="GO:0046930">
    <property type="term" value="C:pore complex"/>
    <property type="evidence" value="ECO:0007669"/>
    <property type="project" value="UniProtKB-KW"/>
</dbReference>
<evidence type="ECO:0000256" key="5">
    <source>
        <dbReference type="ARBA" id="ARBA00022597"/>
    </source>
</evidence>
<accession>A0A3P4B8G3</accession>
<evidence type="ECO:0000256" key="1">
    <source>
        <dbReference type="ARBA" id="ARBA00004571"/>
    </source>
</evidence>
<evidence type="ECO:0000256" key="4">
    <source>
        <dbReference type="ARBA" id="ARBA00022452"/>
    </source>
</evidence>
<keyword evidence="14" id="KW-0449">Lipoprotein</keyword>
<dbReference type="AlphaFoldDB" id="A0A3P4B8G3"/>
<keyword evidence="9" id="KW-0406">Ion transport</keyword>
<evidence type="ECO:0000256" key="3">
    <source>
        <dbReference type="ARBA" id="ARBA00022448"/>
    </source>
</evidence>
<dbReference type="PANTHER" id="PTHR33619:SF3">
    <property type="entry name" value="POLYSACCHARIDE EXPORT PROTEIN GFCE-RELATED"/>
    <property type="match status" value="1"/>
</dbReference>
<evidence type="ECO:0000256" key="8">
    <source>
        <dbReference type="ARBA" id="ARBA00023047"/>
    </source>
</evidence>
<keyword evidence="8" id="KW-0625">Polysaccharide transport</keyword>
<evidence type="ECO:0000256" key="16">
    <source>
        <dbReference type="SAM" id="SignalP"/>
    </source>
</evidence>
<evidence type="ECO:0000313" key="20">
    <source>
        <dbReference type="EMBL" id="VCU72607.1"/>
    </source>
</evidence>
<dbReference type="PANTHER" id="PTHR33619">
    <property type="entry name" value="POLYSACCHARIDE EXPORT PROTEIN GFCE-RELATED"/>
    <property type="match status" value="1"/>
</dbReference>
<protein>
    <submittedName>
        <fullName evidence="20">SLBB domain protein</fullName>
    </submittedName>
</protein>
<proteinExistence type="inferred from homology"/>
<name>A0A3P4B8G3_9BURK</name>
<evidence type="ECO:0000256" key="12">
    <source>
        <dbReference type="ARBA" id="ARBA00023139"/>
    </source>
</evidence>
<keyword evidence="13" id="KW-0998">Cell outer membrane</keyword>
<organism evidence="20 21">
    <name type="scientific">Pigmentiphaga humi</name>
    <dbReference type="NCBI Taxonomy" id="2478468"/>
    <lineage>
        <taxon>Bacteria</taxon>
        <taxon>Pseudomonadati</taxon>
        <taxon>Pseudomonadota</taxon>
        <taxon>Betaproteobacteria</taxon>
        <taxon>Burkholderiales</taxon>
        <taxon>Alcaligenaceae</taxon>
        <taxon>Pigmentiphaga</taxon>
    </lineage>
</organism>
<feature type="region of interest" description="Disordered" evidence="15">
    <location>
        <begin position="256"/>
        <end position="277"/>
    </location>
</feature>
<keyword evidence="7 16" id="KW-0732">Signal</keyword>
<feature type="chain" id="PRO_5017973806" evidence="16">
    <location>
        <begin position="30"/>
        <end position="295"/>
    </location>
</feature>
<evidence type="ECO:0000256" key="6">
    <source>
        <dbReference type="ARBA" id="ARBA00022692"/>
    </source>
</evidence>
<evidence type="ECO:0000256" key="15">
    <source>
        <dbReference type="SAM" id="MobiDB-lite"/>
    </source>
</evidence>
<dbReference type="Proteomes" id="UP000277294">
    <property type="component" value="Unassembled WGS sequence"/>
</dbReference>
<dbReference type="GO" id="GO:0015288">
    <property type="term" value="F:porin activity"/>
    <property type="evidence" value="ECO:0007669"/>
    <property type="project" value="UniProtKB-KW"/>
</dbReference>
<keyword evidence="4" id="KW-1134">Transmembrane beta strand</keyword>
<feature type="signal peptide" evidence="16">
    <location>
        <begin position="1"/>
        <end position="29"/>
    </location>
</feature>
<dbReference type="InterPro" id="IPR054765">
    <property type="entry name" value="SLBB_dom"/>
</dbReference>
<evidence type="ECO:0000259" key="17">
    <source>
        <dbReference type="Pfam" id="PF02563"/>
    </source>
</evidence>
<dbReference type="Pfam" id="PF02563">
    <property type="entry name" value="Poly_export"/>
    <property type="match status" value="1"/>
</dbReference>
<keyword evidence="3" id="KW-0813">Transport</keyword>
<dbReference type="Pfam" id="PF22461">
    <property type="entry name" value="SLBB_2"/>
    <property type="match status" value="1"/>
</dbReference>
<keyword evidence="5" id="KW-0762">Sugar transport</keyword>